<keyword evidence="7 12" id="KW-0472">Membrane</keyword>
<evidence type="ECO:0000256" key="5">
    <source>
        <dbReference type="ARBA" id="ARBA00022692"/>
    </source>
</evidence>
<comment type="similarity">
    <text evidence="3">Belongs to the BRI3 family.</text>
</comment>
<comment type="subunit">
    <text evidence="11">Interacts with BRI3BP. Interacts with MGAT1 and IFITM3.</text>
</comment>
<evidence type="ECO:0000256" key="12">
    <source>
        <dbReference type="SAM" id="Phobius"/>
    </source>
</evidence>
<evidence type="ECO:0000256" key="10">
    <source>
        <dbReference type="ARBA" id="ARBA00035449"/>
    </source>
</evidence>
<dbReference type="AlphaFoldDB" id="A0A9J6BIA5"/>
<organism evidence="13 14">
    <name type="scientific">Polypedilum vanderplanki</name>
    <name type="common">Sleeping chironomid midge</name>
    <dbReference type="NCBI Taxonomy" id="319348"/>
    <lineage>
        <taxon>Eukaryota</taxon>
        <taxon>Metazoa</taxon>
        <taxon>Ecdysozoa</taxon>
        <taxon>Arthropoda</taxon>
        <taxon>Hexapoda</taxon>
        <taxon>Insecta</taxon>
        <taxon>Pterygota</taxon>
        <taxon>Neoptera</taxon>
        <taxon>Endopterygota</taxon>
        <taxon>Diptera</taxon>
        <taxon>Nematocera</taxon>
        <taxon>Chironomoidea</taxon>
        <taxon>Chironomidae</taxon>
        <taxon>Chironominae</taxon>
        <taxon>Polypedilum</taxon>
        <taxon>Polypedilum</taxon>
    </lineage>
</organism>
<comment type="subcellular location">
    <subcellularLocation>
        <location evidence="2">Cytoplasm</location>
        <location evidence="2">Perinuclear region</location>
    </subcellularLocation>
    <subcellularLocation>
        <location evidence="1">Lysosome membrane</location>
        <topology evidence="1">Multi-pass membrane protein</topology>
    </subcellularLocation>
</comment>
<dbReference type="GO" id="GO:0048471">
    <property type="term" value="C:perinuclear region of cytoplasm"/>
    <property type="evidence" value="ECO:0007669"/>
    <property type="project" value="UniProtKB-SubCell"/>
</dbReference>
<keyword evidence="8" id="KW-0458">Lysosome</keyword>
<dbReference type="GO" id="GO:0005765">
    <property type="term" value="C:lysosomal membrane"/>
    <property type="evidence" value="ECO:0007669"/>
    <property type="project" value="UniProtKB-SubCell"/>
</dbReference>
<reference evidence="13" key="1">
    <citation type="submission" date="2021-03" db="EMBL/GenBank/DDBJ databases">
        <title>Chromosome level genome of the anhydrobiotic midge Polypedilum vanderplanki.</title>
        <authorList>
            <person name="Yoshida Y."/>
            <person name="Kikawada T."/>
            <person name="Gusev O."/>
        </authorList>
    </citation>
    <scope>NUCLEOTIDE SEQUENCE</scope>
    <source>
        <strain evidence="13">NIAS01</strain>
        <tissue evidence="13">Whole body or cell culture</tissue>
    </source>
</reference>
<protein>
    <recommendedName>
        <fullName evidence="9">Membrane protein BRI3</fullName>
    </recommendedName>
    <alternativeName>
        <fullName evidence="10">Brain protein I3</fullName>
    </alternativeName>
</protein>
<keyword evidence="14" id="KW-1185">Reference proteome</keyword>
<feature type="transmembrane region" description="Helical" evidence="12">
    <location>
        <begin position="100"/>
        <end position="121"/>
    </location>
</feature>
<evidence type="ECO:0000256" key="6">
    <source>
        <dbReference type="ARBA" id="ARBA00022989"/>
    </source>
</evidence>
<evidence type="ECO:0000256" key="9">
    <source>
        <dbReference type="ARBA" id="ARBA00035284"/>
    </source>
</evidence>
<name>A0A9J6BIA5_POLVA</name>
<sequence length="134" mass="15390">MRIYKEKQRIFYNSLFSHSLETKNENKPINSISINFDPVVPSVVPPEFFKQSKFENMKNYESINYESDISLPHKLIDEKILIAGADLCPICKNGFVEDEFSTFGICFALLLFPIGVSYCMLNKIRKCTACNAVF</sequence>
<accession>A0A9J6BIA5</accession>
<evidence type="ECO:0000256" key="1">
    <source>
        <dbReference type="ARBA" id="ARBA00004155"/>
    </source>
</evidence>
<evidence type="ECO:0000313" key="14">
    <source>
        <dbReference type="Proteomes" id="UP001107558"/>
    </source>
</evidence>
<dbReference type="Proteomes" id="UP001107558">
    <property type="component" value="Chromosome 4"/>
</dbReference>
<dbReference type="PANTHER" id="PTHR13551:SF1">
    <property type="entry name" value="MEMBRANE PROTEIN BRI3"/>
    <property type="match status" value="1"/>
</dbReference>
<dbReference type="InterPro" id="IPR019317">
    <property type="entry name" value="BRI3"/>
</dbReference>
<comment type="caution">
    <text evidence="13">The sequence shown here is derived from an EMBL/GenBank/DDBJ whole genome shotgun (WGS) entry which is preliminary data.</text>
</comment>
<evidence type="ECO:0000256" key="4">
    <source>
        <dbReference type="ARBA" id="ARBA00022490"/>
    </source>
</evidence>
<dbReference type="EMBL" id="JADBJN010000004">
    <property type="protein sequence ID" value="KAG5669557.1"/>
    <property type="molecule type" value="Genomic_DNA"/>
</dbReference>
<keyword evidence="4" id="KW-0963">Cytoplasm</keyword>
<evidence type="ECO:0000256" key="8">
    <source>
        <dbReference type="ARBA" id="ARBA00023228"/>
    </source>
</evidence>
<keyword evidence="5 12" id="KW-0812">Transmembrane</keyword>
<evidence type="ECO:0000256" key="2">
    <source>
        <dbReference type="ARBA" id="ARBA00004556"/>
    </source>
</evidence>
<evidence type="ECO:0000256" key="3">
    <source>
        <dbReference type="ARBA" id="ARBA00008090"/>
    </source>
</evidence>
<dbReference type="PANTHER" id="PTHR13551">
    <property type="entry name" value="BRAIN PROTEIN I3"/>
    <property type="match status" value="1"/>
</dbReference>
<evidence type="ECO:0000256" key="7">
    <source>
        <dbReference type="ARBA" id="ARBA00023136"/>
    </source>
</evidence>
<dbReference type="Pfam" id="PF10164">
    <property type="entry name" value="BRI3"/>
    <property type="match status" value="1"/>
</dbReference>
<gene>
    <name evidence="13" type="ORF">PVAND_017444</name>
</gene>
<dbReference type="OrthoDB" id="2564984at2759"/>
<proteinExistence type="inferred from homology"/>
<keyword evidence="6 12" id="KW-1133">Transmembrane helix</keyword>
<evidence type="ECO:0000313" key="13">
    <source>
        <dbReference type="EMBL" id="KAG5669557.1"/>
    </source>
</evidence>
<evidence type="ECO:0000256" key="11">
    <source>
        <dbReference type="ARBA" id="ARBA00046593"/>
    </source>
</evidence>